<gene>
    <name evidence="1" type="ORF">EZS27_035512</name>
</gene>
<evidence type="ECO:0000313" key="1">
    <source>
        <dbReference type="EMBL" id="KAA6313767.1"/>
    </source>
</evidence>
<name>A0A5J4PVX3_9ZZZZ</name>
<dbReference type="AlphaFoldDB" id="A0A5J4PVX3"/>
<proteinExistence type="predicted"/>
<evidence type="ECO:0008006" key="2">
    <source>
        <dbReference type="Google" id="ProtNLM"/>
    </source>
</evidence>
<dbReference type="PANTHER" id="PTHR33293:SF2">
    <property type="entry name" value="TRANSPOSASE"/>
    <property type="match status" value="1"/>
</dbReference>
<protein>
    <recommendedName>
        <fullName evidence="2">InsA N-terminal domain-containing protein</fullName>
    </recommendedName>
</protein>
<dbReference type="Pfam" id="PF13384">
    <property type="entry name" value="HTH_23"/>
    <property type="match status" value="1"/>
</dbReference>
<dbReference type="InterPro" id="IPR051354">
    <property type="entry name" value="Transposase_27_IS1"/>
</dbReference>
<dbReference type="InterPro" id="IPR036388">
    <property type="entry name" value="WH-like_DNA-bd_sf"/>
</dbReference>
<comment type="caution">
    <text evidence="1">The sequence shown here is derived from an EMBL/GenBank/DDBJ whole genome shotgun (WGS) entry which is preliminary data.</text>
</comment>
<accession>A0A5J4PVX3</accession>
<dbReference type="EMBL" id="SNRY01005926">
    <property type="protein sequence ID" value="KAA6313767.1"/>
    <property type="molecule type" value="Genomic_DNA"/>
</dbReference>
<dbReference type="Gene3D" id="1.10.10.10">
    <property type="entry name" value="Winged helix-like DNA-binding domain superfamily/Winged helix DNA-binding domain"/>
    <property type="match status" value="1"/>
</dbReference>
<sequence>MDCPRCGSIHYHKAGFVKGRQRYQCKACRYPYTVVKKSDVKSAETRHMALELYLEGLGFRAIGRLLQISYGTVYAWVKKWGFKW</sequence>
<feature type="non-terminal residue" evidence="1">
    <location>
        <position position="84"/>
    </location>
</feature>
<organism evidence="1">
    <name type="scientific">termite gut metagenome</name>
    <dbReference type="NCBI Taxonomy" id="433724"/>
    <lineage>
        <taxon>unclassified sequences</taxon>
        <taxon>metagenomes</taxon>
        <taxon>organismal metagenomes</taxon>
    </lineage>
</organism>
<dbReference type="SUPFAM" id="SSF46689">
    <property type="entry name" value="Homeodomain-like"/>
    <property type="match status" value="1"/>
</dbReference>
<dbReference type="PANTHER" id="PTHR33293">
    <property type="entry name" value="INSERTION ELEMENT IS1 1 PROTEIN INSB-RELATED"/>
    <property type="match status" value="1"/>
</dbReference>
<dbReference type="InterPro" id="IPR009057">
    <property type="entry name" value="Homeodomain-like_sf"/>
</dbReference>
<reference evidence="1" key="1">
    <citation type="submission" date="2019-03" db="EMBL/GenBank/DDBJ databases">
        <title>Single cell metagenomics reveals metabolic interactions within the superorganism composed of flagellate Streblomastix strix and complex community of Bacteroidetes bacteria on its surface.</title>
        <authorList>
            <person name="Treitli S.C."/>
            <person name="Kolisko M."/>
            <person name="Husnik F."/>
            <person name="Keeling P."/>
            <person name="Hampl V."/>
        </authorList>
    </citation>
    <scope>NUCLEOTIDE SEQUENCE</scope>
    <source>
        <strain evidence="1">STM</strain>
    </source>
</reference>